<dbReference type="Gene3D" id="3.90.1410.10">
    <property type="entry name" value="set domain protein methyltransferase, domain 1"/>
    <property type="match status" value="1"/>
</dbReference>
<dbReference type="PANTHER" id="PTHR13271:SF146">
    <property type="entry name" value="SET DOMAIN-CONTAINING PROTEIN"/>
    <property type="match status" value="1"/>
</dbReference>
<dbReference type="PANTHER" id="PTHR13271">
    <property type="entry name" value="UNCHARACTERIZED PUTATIVE METHYLTRANSFERASE"/>
    <property type="match status" value="1"/>
</dbReference>
<proteinExistence type="predicted"/>
<sequence length="458" mass="52032">MDERIQTLISWGQENGVKLHPSVEVYQDELTGLSFRVKPDAQENVGEYETIISIPSTITLSFTDAVGEKSPFKNKEQLIARLEPHVISRLMLMREYLQGKQSFWWPYIQALPQPAETDSWLLPPFWPGDEVALLKGTNVEFGIASIAENLKREFEDLQDALGEGGDADLAAGATYELYSWAYAIFSSRSFRPSLVLSEEKQKSLPAGVKVDDFSVLMPLFDIGNHDITRPARWELEKHDSCTLKIGKVHSAGEQIFNNYSMKSNAELLLGYGFMIPPRDDLHNDYIHLRKRAPIPGQAFGDEYFLSRRPMSDPSSIMIRSKLTPTMIQQADKTLLALQHVQPQMIWDIVTLVASPEQREALFPVQGKEGEEADEARLGMLLSGAISEENKGLLERVVGTIQGKLIQELEKLNEHDVEVDEEDLELLTRNQKLAIDYRQRCRVVLERALEAMDKDEYFY</sequence>
<reference evidence="1 2" key="1">
    <citation type="journal article" date="2015" name="Genome Announc.">
        <title>Draft Genome Sequence and Gene Annotation of the Entomopathogenic Fungus Verticillium hemipterigenum.</title>
        <authorList>
            <person name="Horn F."/>
            <person name="Habel A."/>
            <person name="Scharf D.H."/>
            <person name="Dworschak J."/>
            <person name="Brakhage A.A."/>
            <person name="Guthke R."/>
            <person name="Hertweck C."/>
            <person name="Linde J."/>
        </authorList>
    </citation>
    <scope>NUCLEOTIDE SEQUENCE [LARGE SCALE GENOMIC DNA]</scope>
</reference>
<accession>A0A0A1T3L4</accession>
<dbReference type="GO" id="GO:0016279">
    <property type="term" value="F:protein-lysine N-methyltransferase activity"/>
    <property type="evidence" value="ECO:0007669"/>
    <property type="project" value="TreeGrafter"/>
</dbReference>
<dbReference type="SUPFAM" id="SSF82199">
    <property type="entry name" value="SET domain"/>
    <property type="match status" value="1"/>
</dbReference>
<evidence type="ECO:0008006" key="3">
    <source>
        <dbReference type="Google" id="ProtNLM"/>
    </source>
</evidence>
<evidence type="ECO:0000313" key="1">
    <source>
        <dbReference type="EMBL" id="CEJ80640.1"/>
    </source>
</evidence>
<name>A0A0A1T3L4_9HYPO</name>
<organism evidence="1 2">
    <name type="scientific">[Torrubiella] hemipterigena</name>
    <dbReference type="NCBI Taxonomy" id="1531966"/>
    <lineage>
        <taxon>Eukaryota</taxon>
        <taxon>Fungi</taxon>
        <taxon>Dikarya</taxon>
        <taxon>Ascomycota</taxon>
        <taxon>Pezizomycotina</taxon>
        <taxon>Sordariomycetes</taxon>
        <taxon>Hypocreomycetidae</taxon>
        <taxon>Hypocreales</taxon>
        <taxon>Clavicipitaceae</taxon>
        <taxon>Clavicipitaceae incertae sedis</taxon>
        <taxon>'Torrubiella' clade</taxon>
    </lineage>
</organism>
<dbReference type="HOGENOM" id="CLU_010578_0_0_1"/>
<dbReference type="EMBL" id="CDHN01000001">
    <property type="protein sequence ID" value="CEJ80640.1"/>
    <property type="molecule type" value="Genomic_DNA"/>
</dbReference>
<dbReference type="STRING" id="1531966.A0A0A1T3L4"/>
<dbReference type="Proteomes" id="UP000039046">
    <property type="component" value="Unassembled WGS sequence"/>
</dbReference>
<protein>
    <recommendedName>
        <fullName evidence="3">SET domain-containing protein</fullName>
    </recommendedName>
</protein>
<dbReference type="GO" id="GO:0005634">
    <property type="term" value="C:nucleus"/>
    <property type="evidence" value="ECO:0007669"/>
    <property type="project" value="TreeGrafter"/>
</dbReference>
<gene>
    <name evidence="1" type="ORF">VHEMI00813</name>
</gene>
<dbReference type="AlphaFoldDB" id="A0A0A1T3L4"/>
<keyword evidence="2" id="KW-1185">Reference proteome</keyword>
<dbReference type="InterPro" id="IPR050600">
    <property type="entry name" value="SETD3_SETD6_MTase"/>
</dbReference>
<dbReference type="OrthoDB" id="42889at2759"/>
<dbReference type="InterPro" id="IPR046341">
    <property type="entry name" value="SET_dom_sf"/>
</dbReference>
<evidence type="ECO:0000313" key="2">
    <source>
        <dbReference type="Proteomes" id="UP000039046"/>
    </source>
</evidence>